<evidence type="ECO:0008006" key="3">
    <source>
        <dbReference type="Google" id="ProtNLM"/>
    </source>
</evidence>
<dbReference type="Pfam" id="PF12244">
    <property type="entry name" value="DUF3606"/>
    <property type="match status" value="1"/>
</dbReference>
<comment type="caution">
    <text evidence="1">The sequence shown here is derived from an EMBL/GenBank/DDBJ whole genome shotgun (WGS) entry which is preliminary data.</text>
</comment>
<gene>
    <name evidence="1" type="ORF">N789_14295</name>
</gene>
<dbReference type="AlphaFoldDB" id="A0A091BD72"/>
<dbReference type="STRING" id="1121015.GCA_000420545_02865"/>
<dbReference type="Proteomes" id="UP000029385">
    <property type="component" value="Unassembled WGS sequence"/>
</dbReference>
<protein>
    <recommendedName>
        <fullName evidence="3">DUF3606 domain-containing protein</fullName>
    </recommendedName>
</protein>
<keyword evidence="2" id="KW-1185">Reference proteome</keyword>
<dbReference type="InterPro" id="IPR022037">
    <property type="entry name" value="DUF3606"/>
</dbReference>
<evidence type="ECO:0000313" key="2">
    <source>
        <dbReference type="Proteomes" id="UP000029385"/>
    </source>
</evidence>
<organism evidence="1 2">
    <name type="scientific">Arenimonas oryziterrae DSM 21050 = YC6267</name>
    <dbReference type="NCBI Taxonomy" id="1121015"/>
    <lineage>
        <taxon>Bacteria</taxon>
        <taxon>Pseudomonadati</taxon>
        <taxon>Pseudomonadota</taxon>
        <taxon>Gammaproteobacteria</taxon>
        <taxon>Lysobacterales</taxon>
        <taxon>Lysobacteraceae</taxon>
        <taxon>Arenimonas</taxon>
    </lineage>
</organism>
<dbReference type="eggNOG" id="ENOG5033BP4">
    <property type="taxonomic scope" value="Bacteria"/>
</dbReference>
<dbReference type="OrthoDB" id="7030114at2"/>
<proteinExistence type="predicted"/>
<name>A0A091BD72_9GAMM</name>
<sequence length="65" mass="7263">MSDDLKNRGPADRSRVNVNEDWELRYWTAHFNTTPEKLRAAVKAVGVSAAAVQRHLKGTILTRGS</sequence>
<accession>A0A091BD72</accession>
<evidence type="ECO:0000313" key="1">
    <source>
        <dbReference type="EMBL" id="KFN42355.1"/>
    </source>
</evidence>
<dbReference type="EMBL" id="AVCI01000011">
    <property type="protein sequence ID" value="KFN42355.1"/>
    <property type="molecule type" value="Genomic_DNA"/>
</dbReference>
<dbReference type="RefSeq" id="WP_022970453.1">
    <property type="nucleotide sequence ID" value="NZ_ATVD01000008.1"/>
</dbReference>
<reference evidence="1 2" key="1">
    <citation type="submission" date="2013-09" db="EMBL/GenBank/DDBJ databases">
        <title>Genome sequencing of Arenimonas oryziterrae.</title>
        <authorList>
            <person name="Chen F."/>
            <person name="Wang G."/>
        </authorList>
    </citation>
    <scope>NUCLEOTIDE SEQUENCE [LARGE SCALE GENOMIC DNA]</scope>
    <source>
        <strain evidence="1 2">YC6267</strain>
    </source>
</reference>